<dbReference type="PANTHER" id="PTHR24121">
    <property type="entry name" value="NO MECHANORECEPTOR POTENTIAL C, ISOFORM D-RELATED"/>
    <property type="match status" value="1"/>
</dbReference>
<evidence type="ECO:0000313" key="2">
    <source>
        <dbReference type="EMBL" id="TXG65948.1"/>
    </source>
</evidence>
<sequence length="238" mass="26499">MAEINSDDPTLQVHHEQDSGEEEVNSAHDDSQAAHHNYFWPSLELLSNCERYFQICVPLRKAALKGNLKEFYNILRVHEEILDMSSLLRMAITKGYATILHVAAGARQTTFVEEIINSIQPSDESTLLLQDINGNTSFCFAAAAGEVEIAKIMLNKNPDLNQAPLHGNHQTPLYKAVMFGRKEMASFLYDATANANFWKQNELPALFFMSISTGLYGKYGAETVKKPSGAGSESRRGQ</sequence>
<dbReference type="EMBL" id="VAHF01000003">
    <property type="protein sequence ID" value="TXG65948.1"/>
    <property type="molecule type" value="Genomic_DNA"/>
</dbReference>
<dbReference type="SUPFAM" id="SSF48403">
    <property type="entry name" value="Ankyrin repeat"/>
    <property type="match status" value="1"/>
</dbReference>
<feature type="region of interest" description="Disordered" evidence="1">
    <location>
        <begin position="1"/>
        <end position="28"/>
    </location>
</feature>
<dbReference type="InterPro" id="IPR036770">
    <property type="entry name" value="Ankyrin_rpt-contain_sf"/>
</dbReference>
<comment type="caution">
    <text evidence="2">The sequence shown here is derived from an EMBL/GenBank/DDBJ whole genome shotgun (WGS) entry which is preliminary data.</text>
</comment>
<evidence type="ECO:0000313" key="3">
    <source>
        <dbReference type="Proteomes" id="UP000323000"/>
    </source>
</evidence>
<dbReference type="Gene3D" id="1.25.40.20">
    <property type="entry name" value="Ankyrin repeat-containing domain"/>
    <property type="match status" value="1"/>
</dbReference>
<dbReference type="AlphaFoldDB" id="A0A5C7I9Y7"/>
<organism evidence="2 3">
    <name type="scientific">Acer yangbiense</name>
    <dbReference type="NCBI Taxonomy" id="1000413"/>
    <lineage>
        <taxon>Eukaryota</taxon>
        <taxon>Viridiplantae</taxon>
        <taxon>Streptophyta</taxon>
        <taxon>Embryophyta</taxon>
        <taxon>Tracheophyta</taxon>
        <taxon>Spermatophyta</taxon>
        <taxon>Magnoliopsida</taxon>
        <taxon>eudicotyledons</taxon>
        <taxon>Gunneridae</taxon>
        <taxon>Pentapetalae</taxon>
        <taxon>rosids</taxon>
        <taxon>malvids</taxon>
        <taxon>Sapindales</taxon>
        <taxon>Sapindaceae</taxon>
        <taxon>Hippocastanoideae</taxon>
        <taxon>Acereae</taxon>
        <taxon>Acer</taxon>
    </lineage>
</organism>
<proteinExistence type="predicted"/>
<protein>
    <submittedName>
        <fullName evidence="2">Uncharacterized protein</fullName>
    </submittedName>
</protein>
<keyword evidence="3" id="KW-1185">Reference proteome</keyword>
<gene>
    <name evidence="2" type="ORF">EZV62_007223</name>
</gene>
<name>A0A5C7I9Y7_9ROSI</name>
<dbReference type="Pfam" id="PF12796">
    <property type="entry name" value="Ank_2"/>
    <property type="match status" value="1"/>
</dbReference>
<accession>A0A5C7I9Y7</accession>
<dbReference type="PANTHER" id="PTHR24121:SF20">
    <property type="entry name" value="TONSOKU-LIKE PROTEIN"/>
    <property type="match status" value="1"/>
</dbReference>
<dbReference type="Proteomes" id="UP000323000">
    <property type="component" value="Chromosome 3"/>
</dbReference>
<dbReference type="OrthoDB" id="1425261at2759"/>
<reference evidence="3" key="1">
    <citation type="journal article" date="2019" name="Gigascience">
        <title>De novo genome assembly of the endangered Acer yangbiense, a plant species with extremely small populations endemic to Yunnan Province, China.</title>
        <authorList>
            <person name="Yang J."/>
            <person name="Wariss H.M."/>
            <person name="Tao L."/>
            <person name="Zhang R."/>
            <person name="Yun Q."/>
            <person name="Hollingsworth P."/>
            <person name="Dao Z."/>
            <person name="Luo G."/>
            <person name="Guo H."/>
            <person name="Ma Y."/>
            <person name="Sun W."/>
        </authorList>
    </citation>
    <scope>NUCLEOTIDE SEQUENCE [LARGE SCALE GENOMIC DNA]</scope>
    <source>
        <strain evidence="3">cv. Malutang</strain>
    </source>
</reference>
<dbReference type="SMART" id="SM00248">
    <property type="entry name" value="ANK"/>
    <property type="match status" value="3"/>
</dbReference>
<evidence type="ECO:0000256" key="1">
    <source>
        <dbReference type="SAM" id="MobiDB-lite"/>
    </source>
</evidence>
<dbReference type="InterPro" id="IPR002110">
    <property type="entry name" value="Ankyrin_rpt"/>
</dbReference>